<sequence>MNKYFLLACLLLLVTMAQAQEPARLTAAAHHQSILSYQQQLNAEFRDPAQSPLPAAAQPTFQGLPFFAPDFAYYTEARLVRDSTAVPFAMKTSTARQPLYRKFGDLYFTLQGQKLHLVAYESLDLKQQAHYEDYLFVPFTDLTNGHESYGGGRYLDLRVPKGNVLWLDFNRAYNPYCAYSSQYSCPVPPAENRLPVAIRAGVKSDH</sequence>
<gene>
    <name evidence="1" type="ORF">F0P96_14395</name>
</gene>
<keyword evidence="2" id="KW-1185">Reference proteome</keyword>
<dbReference type="InterPro" id="IPR012467">
    <property type="entry name" value="DUF1684"/>
</dbReference>
<proteinExistence type="predicted"/>
<dbReference type="Proteomes" id="UP000326380">
    <property type="component" value="Unassembled WGS sequence"/>
</dbReference>
<reference evidence="1 2" key="1">
    <citation type="submission" date="2019-09" db="EMBL/GenBank/DDBJ databases">
        <title>Genome sequence of Hymenobacter sp. M3.</title>
        <authorList>
            <person name="Srinivasan S."/>
        </authorList>
    </citation>
    <scope>NUCLEOTIDE SEQUENCE [LARGE SCALE GENOMIC DNA]</scope>
    <source>
        <strain evidence="1 2">M3</strain>
    </source>
</reference>
<dbReference type="RefSeq" id="WP_151079608.1">
    <property type="nucleotide sequence ID" value="NZ_CP047647.1"/>
</dbReference>
<dbReference type="EMBL" id="VTWU01000005">
    <property type="protein sequence ID" value="KAA9331430.1"/>
    <property type="molecule type" value="Genomic_DNA"/>
</dbReference>
<name>A0A7L4ZYN0_9BACT</name>
<evidence type="ECO:0000313" key="2">
    <source>
        <dbReference type="Proteomes" id="UP000326380"/>
    </source>
</evidence>
<organism evidence="1 2">
    <name type="scientific">Hymenobacter busanensis</name>
    <dbReference type="NCBI Taxonomy" id="2607656"/>
    <lineage>
        <taxon>Bacteria</taxon>
        <taxon>Pseudomonadati</taxon>
        <taxon>Bacteroidota</taxon>
        <taxon>Cytophagia</taxon>
        <taxon>Cytophagales</taxon>
        <taxon>Hymenobacteraceae</taxon>
        <taxon>Hymenobacter</taxon>
    </lineage>
</organism>
<dbReference type="AlphaFoldDB" id="A0A7L4ZYN0"/>
<accession>A0A7L4ZYN0</accession>
<dbReference type="PANTHER" id="PTHR41913">
    <property type="entry name" value="DUF1684 DOMAIN-CONTAINING PROTEIN"/>
    <property type="match status" value="1"/>
</dbReference>
<comment type="caution">
    <text evidence="1">The sequence shown here is derived from an EMBL/GenBank/DDBJ whole genome shotgun (WGS) entry which is preliminary data.</text>
</comment>
<dbReference type="PANTHER" id="PTHR41913:SF1">
    <property type="entry name" value="DUF1684 DOMAIN-CONTAINING PROTEIN"/>
    <property type="match status" value="1"/>
</dbReference>
<evidence type="ECO:0000313" key="1">
    <source>
        <dbReference type="EMBL" id="KAA9331430.1"/>
    </source>
</evidence>
<protein>
    <submittedName>
        <fullName evidence="1">DUF1684 domain-containing protein</fullName>
    </submittedName>
</protein>
<dbReference type="Pfam" id="PF07920">
    <property type="entry name" value="DUF1684"/>
    <property type="match status" value="1"/>
</dbReference>